<dbReference type="AlphaFoldDB" id="A0A5R8QHL6"/>
<evidence type="ECO:0000313" key="3">
    <source>
        <dbReference type="EMBL" id="TLG76757.1"/>
    </source>
</evidence>
<dbReference type="OrthoDB" id="2366110at2"/>
<keyword evidence="2" id="KW-0472">Membrane</keyword>
<dbReference type="RefSeq" id="WP_138190394.1">
    <property type="nucleotide sequence ID" value="NZ_VBWP01000002.1"/>
</dbReference>
<organism evidence="3 4">
    <name type="scientific">Culicoidibacter larvae</name>
    <dbReference type="NCBI Taxonomy" id="2579976"/>
    <lineage>
        <taxon>Bacteria</taxon>
        <taxon>Bacillati</taxon>
        <taxon>Bacillota</taxon>
        <taxon>Culicoidibacteria</taxon>
        <taxon>Culicoidibacterales</taxon>
        <taxon>Culicoidibacteraceae</taxon>
        <taxon>Culicoidibacter</taxon>
    </lineage>
</organism>
<evidence type="ECO:0000256" key="2">
    <source>
        <dbReference type="SAM" id="Phobius"/>
    </source>
</evidence>
<sequence>MKTKKIFLVLISAVVIVAALIGWGSFQSIRLDAYYLEGEGVALNSDYETIQFQNQDLLYRSWNNEQLIETSSEEQLTLPESAMLFYENGDVFFTQEVTNIDTAGISNMLTPRVVYQNSGNHRYAPSDNSGASIDENNIVKIANRQYFLAADAKIIVDGTEMGTVSNPELLIDKSGSVTVFADKKKQRFIGHLVLWINDHLAFDVSNEVYLVDGAVIDLSKFGGTDNLKLVVESKANASSENNSSSNNSQGSGSANQTVSGTTTSGSSASVQIPEIDDWSVIMKKLEELNANMARKIPTVQFDYVDAGVTSVATKLTIYDIDHTLVGPISVEVLDLANNSVVQTLYHNSNESILNVTNLASNHDYQLRLSYQFDLGDNSGIQTIRVLSPELSTQSVRALYNVDLARSSDMTLTVATDVKIEGISKATLVVSEKSLFGQSFEVAVNASRLADIGEQITIRGLKPQTAYQFQLKIELTNGEEMLLNQSAQYYTMPTTRMSGLQSVRAAGQAIRVEYDWQSDDYEMLDANVVLTENRWFGGAIDAVITDKRDGSITLVPETSAEEQDYKAELQIVAADRASGAIETFTYPLDSTFTFKQPASLVLIEEKVDSDVVGSSSNSITAINNFLLEFRFENQEDISNFKVILERSNKNDVADDREWQSFFEGELEQRDADIWQFETRITALSVEQFDFRVAVYDEANQLLFYTYLD</sequence>
<dbReference type="InParanoid" id="A0A5R8QHL6"/>
<keyword evidence="2" id="KW-0812">Transmembrane</keyword>
<name>A0A5R8QHL6_9FIRM</name>
<keyword evidence="2" id="KW-1133">Transmembrane helix</keyword>
<evidence type="ECO:0000313" key="4">
    <source>
        <dbReference type="Proteomes" id="UP000306912"/>
    </source>
</evidence>
<keyword evidence="4" id="KW-1185">Reference proteome</keyword>
<feature type="region of interest" description="Disordered" evidence="1">
    <location>
        <begin position="238"/>
        <end position="269"/>
    </location>
</feature>
<dbReference type="EMBL" id="VBWP01000002">
    <property type="protein sequence ID" value="TLG76757.1"/>
    <property type="molecule type" value="Genomic_DNA"/>
</dbReference>
<gene>
    <name evidence="3" type="ORF">FEZ08_03840</name>
</gene>
<feature type="transmembrane region" description="Helical" evidence="2">
    <location>
        <begin position="7"/>
        <end position="26"/>
    </location>
</feature>
<evidence type="ECO:0000256" key="1">
    <source>
        <dbReference type="SAM" id="MobiDB-lite"/>
    </source>
</evidence>
<accession>A0A5R8QHL6</accession>
<proteinExistence type="predicted"/>
<protein>
    <submittedName>
        <fullName evidence="3">Uncharacterized protein</fullName>
    </submittedName>
</protein>
<dbReference type="Proteomes" id="UP000306912">
    <property type="component" value="Unassembled WGS sequence"/>
</dbReference>
<reference evidence="3 4" key="1">
    <citation type="submission" date="2019-05" db="EMBL/GenBank/DDBJ databases">
        <title>Culicoidintestinum kansasii gen. nov., sp. nov. from the gastrointestinal tract of the biting midge, Culicoides sonorensis.</title>
        <authorList>
            <person name="Neupane S."/>
            <person name="Ghosh A."/>
            <person name="Gunther S."/>
            <person name="Martin K."/>
            <person name="Zurek L."/>
        </authorList>
    </citation>
    <scope>NUCLEOTIDE SEQUENCE [LARGE SCALE GENOMIC DNA]</scope>
    <source>
        <strain evidence="3 4">CS-1</strain>
    </source>
</reference>
<comment type="caution">
    <text evidence="3">The sequence shown here is derived from an EMBL/GenBank/DDBJ whole genome shotgun (WGS) entry which is preliminary data.</text>
</comment>